<dbReference type="AlphaFoldDB" id="A0A1F7VDV8"/>
<organism evidence="8 9">
    <name type="scientific">Candidatus Uhrbacteria bacterium RIFCSPLOWO2_02_FULL_49_11</name>
    <dbReference type="NCBI Taxonomy" id="1802409"/>
    <lineage>
        <taxon>Bacteria</taxon>
        <taxon>Candidatus Uhriibacteriota</taxon>
    </lineage>
</organism>
<dbReference type="Gene3D" id="1.10.1740.10">
    <property type="match status" value="1"/>
</dbReference>
<dbReference type="Pfam" id="PF08281">
    <property type="entry name" value="Sigma70_r4_2"/>
    <property type="match status" value="1"/>
</dbReference>
<evidence type="ECO:0000259" key="7">
    <source>
        <dbReference type="Pfam" id="PF08281"/>
    </source>
</evidence>
<dbReference type="GO" id="GO:0003677">
    <property type="term" value="F:DNA binding"/>
    <property type="evidence" value="ECO:0007669"/>
    <property type="project" value="UniProtKB-KW"/>
</dbReference>
<feature type="domain" description="RNA polymerase sigma-70 region 2" evidence="6">
    <location>
        <begin position="23"/>
        <end position="90"/>
    </location>
</feature>
<dbReference type="InterPro" id="IPR039425">
    <property type="entry name" value="RNA_pol_sigma-70-like"/>
</dbReference>
<dbReference type="SUPFAM" id="SSF88946">
    <property type="entry name" value="Sigma2 domain of RNA polymerase sigma factors"/>
    <property type="match status" value="1"/>
</dbReference>
<dbReference type="InterPro" id="IPR013249">
    <property type="entry name" value="RNA_pol_sigma70_r4_t2"/>
</dbReference>
<dbReference type="SUPFAM" id="SSF88659">
    <property type="entry name" value="Sigma3 and sigma4 domains of RNA polymerase sigma factors"/>
    <property type="match status" value="1"/>
</dbReference>
<evidence type="ECO:0000256" key="1">
    <source>
        <dbReference type="ARBA" id="ARBA00010641"/>
    </source>
</evidence>
<dbReference type="EMBL" id="MGER01000013">
    <property type="protein sequence ID" value="OGL88750.1"/>
    <property type="molecule type" value="Genomic_DNA"/>
</dbReference>
<dbReference type="PANTHER" id="PTHR43133:SF52">
    <property type="entry name" value="ECF RNA POLYMERASE SIGMA FACTOR SIGL"/>
    <property type="match status" value="1"/>
</dbReference>
<evidence type="ECO:0000256" key="3">
    <source>
        <dbReference type="ARBA" id="ARBA00023082"/>
    </source>
</evidence>
<dbReference type="GO" id="GO:0006352">
    <property type="term" value="P:DNA-templated transcription initiation"/>
    <property type="evidence" value="ECO:0007669"/>
    <property type="project" value="InterPro"/>
</dbReference>
<dbReference type="InterPro" id="IPR013324">
    <property type="entry name" value="RNA_pol_sigma_r3/r4-like"/>
</dbReference>
<feature type="domain" description="RNA polymerase sigma factor 70 region 4 type 2" evidence="7">
    <location>
        <begin position="127"/>
        <end position="178"/>
    </location>
</feature>
<evidence type="ECO:0000259" key="6">
    <source>
        <dbReference type="Pfam" id="PF04542"/>
    </source>
</evidence>
<keyword evidence="2" id="KW-0805">Transcription regulation</keyword>
<keyword evidence="4" id="KW-0238">DNA-binding</keyword>
<keyword evidence="5" id="KW-0804">Transcription</keyword>
<gene>
    <name evidence="8" type="ORF">A3I42_01725</name>
</gene>
<evidence type="ECO:0000313" key="8">
    <source>
        <dbReference type="EMBL" id="OGL88750.1"/>
    </source>
</evidence>
<comment type="caution">
    <text evidence="8">The sequence shown here is derived from an EMBL/GenBank/DDBJ whole genome shotgun (WGS) entry which is preliminary data.</text>
</comment>
<name>A0A1F7VDV8_9BACT</name>
<sequence>MQDAPDSLIERIRQGEREALREMYDTFAPSLYRYISFRITHTQDREDTLSSVFLRVFEFIARGAKITNIRAFLYQSTRNAIIDYYRESSRSSSITIEWNEELLQDERLSTPLLHSEQLVDTAIRNRIIANELGNLKEEYREMLSLRYIEDLEIDEIASIMQKSHIAVRVTLHRALKALKKLVEKTLSANT</sequence>
<dbReference type="NCBIfam" id="TIGR02937">
    <property type="entry name" value="sigma70-ECF"/>
    <property type="match status" value="1"/>
</dbReference>
<dbReference type="Proteomes" id="UP000178264">
    <property type="component" value="Unassembled WGS sequence"/>
</dbReference>
<evidence type="ECO:0000256" key="5">
    <source>
        <dbReference type="ARBA" id="ARBA00023163"/>
    </source>
</evidence>
<evidence type="ECO:0000256" key="2">
    <source>
        <dbReference type="ARBA" id="ARBA00023015"/>
    </source>
</evidence>
<comment type="similarity">
    <text evidence="1">Belongs to the sigma-70 factor family. ECF subfamily.</text>
</comment>
<dbReference type="InterPro" id="IPR013325">
    <property type="entry name" value="RNA_pol_sigma_r2"/>
</dbReference>
<dbReference type="InterPro" id="IPR014284">
    <property type="entry name" value="RNA_pol_sigma-70_dom"/>
</dbReference>
<dbReference type="InterPro" id="IPR007627">
    <property type="entry name" value="RNA_pol_sigma70_r2"/>
</dbReference>
<keyword evidence="3" id="KW-0731">Sigma factor</keyword>
<accession>A0A1F7VDV8</accession>
<evidence type="ECO:0000313" key="9">
    <source>
        <dbReference type="Proteomes" id="UP000178264"/>
    </source>
</evidence>
<dbReference type="PANTHER" id="PTHR43133">
    <property type="entry name" value="RNA POLYMERASE ECF-TYPE SIGMA FACTO"/>
    <property type="match status" value="1"/>
</dbReference>
<reference evidence="8 9" key="1">
    <citation type="journal article" date="2016" name="Nat. Commun.">
        <title>Thousands of microbial genomes shed light on interconnected biogeochemical processes in an aquifer system.</title>
        <authorList>
            <person name="Anantharaman K."/>
            <person name="Brown C.T."/>
            <person name="Hug L.A."/>
            <person name="Sharon I."/>
            <person name="Castelle C.J."/>
            <person name="Probst A.J."/>
            <person name="Thomas B.C."/>
            <person name="Singh A."/>
            <person name="Wilkins M.J."/>
            <person name="Karaoz U."/>
            <person name="Brodie E.L."/>
            <person name="Williams K.H."/>
            <person name="Hubbard S.S."/>
            <person name="Banfield J.F."/>
        </authorList>
    </citation>
    <scope>NUCLEOTIDE SEQUENCE [LARGE SCALE GENOMIC DNA]</scope>
</reference>
<proteinExistence type="inferred from homology"/>
<evidence type="ECO:0000256" key="4">
    <source>
        <dbReference type="ARBA" id="ARBA00023125"/>
    </source>
</evidence>
<dbReference type="GO" id="GO:0016987">
    <property type="term" value="F:sigma factor activity"/>
    <property type="evidence" value="ECO:0007669"/>
    <property type="project" value="UniProtKB-KW"/>
</dbReference>
<dbReference type="InterPro" id="IPR036388">
    <property type="entry name" value="WH-like_DNA-bd_sf"/>
</dbReference>
<dbReference type="Pfam" id="PF04542">
    <property type="entry name" value="Sigma70_r2"/>
    <property type="match status" value="1"/>
</dbReference>
<evidence type="ECO:0008006" key="10">
    <source>
        <dbReference type="Google" id="ProtNLM"/>
    </source>
</evidence>
<protein>
    <recommendedName>
        <fullName evidence="10">RNA polymerase sigma factor 70 region 4 type 2 domain-containing protein</fullName>
    </recommendedName>
</protein>
<dbReference type="Gene3D" id="1.10.10.10">
    <property type="entry name" value="Winged helix-like DNA-binding domain superfamily/Winged helix DNA-binding domain"/>
    <property type="match status" value="1"/>
</dbReference>